<reference evidence="1" key="3">
    <citation type="submission" date="2025-09" db="UniProtKB">
        <authorList>
            <consortium name="Ensembl"/>
        </authorList>
    </citation>
    <scope>IDENTIFICATION</scope>
</reference>
<dbReference type="OMA" id="WDYRREQ"/>
<dbReference type="AlphaFoldDB" id="A0A8I3WGW7"/>
<reference evidence="1" key="2">
    <citation type="submission" date="2025-08" db="UniProtKB">
        <authorList>
            <consortium name="Ensembl"/>
        </authorList>
    </citation>
    <scope>IDENTIFICATION</scope>
</reference>
<dbReference type="Ensembl" id="ENSCJAT00000123516.1">
    <property type="protein sequence ID" value="ENSCJAP00000088563.1"/>
    <property type="gene ID" value="ENSCJAG00000083735.1"/>
</dbReference>
<keyword evidence="2" id="KW-1185">Reference proteome</keyword>
<proteinExistence type="predicted"/>
<dbReference type="PANTHER" id="PTHR12138:SF162">
    <property type="entry name" value="CHROMOSOME UNDETERMINED SCAFFOLD_275, WHOLE GENOME SHOTGUN SEQUENCE"/>
    <property type="match status" value="1"/>
</dbReference>
<protein>
    <submittedName>
        <fullName evidence="1">Uncharacterized protein</fullName>
    </submittedName>
</protein>
<reference evidence="1 2" key="1">
    <citation type="submission" date="2009-03" db="EMBL/GenBank/DDBJ databases">
        <authorList>
            <person name="Warren W."/>
            <person name="Ye L."/>
            <person name="Minx P."/>
            <person name="Worley K."/>
            <person name="Gibbs R."/>
            <person name="Wilson R.K."/>
        </authorList>
    </citation>
    <scope>NUCLEOTIDE SEQUENCE [LARGE SCALE GENOMIC DNA]</scope>
</reference>
<organism evidence="1 2">
    <name type="scientific">Callithrix jacchus</name>
    <name type="common">White-tufted-ear marmoset</name>
    <name type="synonym">Simia Jacchus</name>
    <dbReference type="NCBI Taxonomy" id="9483"/>
    <lineage>
        <taxon>Eukaryota</taxon>
        <taxon>Metazoa</taxon>
        <taxon>Chordata</taxon>
        <taxon>Craniata</taxon>
        <taxon>Vertebrata</taxon>
        <taxon>Euteleostomi</taxon>
        <taxon>Mammalia</taxon>
        <taxon>Eutheria</taxon>
        <taxon>Euarchontoglires</taxon>
        <taxon>Primates</taxon>
        <taxon>Haplorrhini</taxon>
        <taxon>Platyrrhini</taxon>
        <taxon>Cebidae</taxon>
        <taxon>Callitrichinae</taxon>
        <taxon>Callithrix</taxon>
        <taxon>Callithrix</taxon>
    </lineage>
</organism>
<evidence type="ECO:0000313" key="2">
    <source>
        <dbReference type="Proteomes" id="UP000008225"/>
    </source>
</evidence>
<sequence length="117" mass="13015">MRFGGGRHPNHSSLSHLKNCEGLALLSSMECNGTISANSNLCLPGSSHSPASASRVAGMTDVHHHVQLIFCRDKVLPCCPVWSQTPELKQSVHLSLPKCWDYRREQRRPIKFCHKGL</sequence>
<accession>A0A8I3WGW7</accession>
<dbReference type="PANTHER" id="PTHR12138">
    <property type="entry name" value="PRIMATE-EXPANDED PROTEIN FAMILY"/>
    <property type="match status" value="1"/>
</dbReference>
<name>A0A8I3WGW7_CALJA</name>
<evidence type="ECO:0000313" key="1">
    <source>
        <dbReference type="Ensembl" id="ENSCJAP00000088563.1"/>
    </source>
</evidence>
<dbReference type="Proteomes" id="UP000008225">
    <property type="component" value="Chromosome 3"/>
</dbReference>
<dbReference type="GeneTree" id="ENSGT01150000287033"/>